<evidence type="ECO:0000313" key="3">
    <source>
        <dbReference type="Proteomes" id="UP000783863"/>
    </source>
</evidence>
<gene>
    <name evidence="2" type="ORF">EGD98_19595</name>
</gene>
<keyword evidence="1" id="KW-1133">Transmembrane helix</keyword>
<comment type="caution">
    <text evidence="2">The sequence shown here is derived from an EMBL/GenBank/DDBJ whole genome shotgun (WGS) entry which is preliminary data.</text>
</comment>
<dbReference type="Pfam" id="PF26071">
    <property type="entry name" value="DUF8028"/>
    <property type="match status" value="1"/>
</dbReference>
<proteinExistence type="predicted"/>
<feature type="transmembrane region" description="Helical" evidence="1">
    <location>
        <begin position="35"/>
        <end position="52"/>
    </location>
</feature>
<keyword evidence="1" id="KW-0812">Transmembrane</keyword>
<dbReference type="InterPro" id="IPR058341">
    <property type="entry name" value="DUF8028"/>
</dbReference>
<name>A0A8J7YI00_9EURY</name>
<keyword evidence="1" id="KW-0472">Membrane</keyword>
<dbReference type="EMBL" id="RKLQ01000006">
    <property type="protein sequence ID" value="MBX0305852.1"/>
    <property type="molecule type" value="Genomic_DNA"/>
</dbReference>
<dbReference type="AlphaFoldDB" id="A0A8J7YI00"/>
<evidence type="ECO:0000256" key="1">
    <source>
        <dbReference type="SAM" id="Phobius"/>
    </source>
</evidence>
<accession>A0A8J7YI00</accession>
<sequence length="83" mass="8523">MGLGLDTLGAGALRRFVTGLVACGSYIAELLRASAFWGTIVLPLVIVAGLVTDLATSAAVRLPLLVVLNVVCILLSRGYRPGG</sequence>
<dbReference type="Proteomes" id="UP000783863">
    <property type="component" value="Unassembled WGS sequence"/>
</dbReference>
<protein>
    <submittedName>
        <fullName evidence="2">Uncharacterized protein</fullName>
    </submittedName>
</protein>
<dbReference type="RefSeq" id="WP_220590047.1">
    <property type="nucleotide sequence ID" value="NZ_RKLQ01000006.1"/>
</dbReference>
<organism evidence="2 3">
    <name type="scientific">Haloarcula salinisoli</name>
    <dbReference type="NCBI Taxonomy" id="2487746"/>
    <lineage>
        <taxon>Archaea</taxon>
        <taxon>Methanobacteriati</taxon>
        <taxon>Methanobacteriota</taxon>
        <taxon>Stenosarchaea group</taxon>
        <taxon>Halobacteria</taxon>
        <taxon>Halobacteriales</taxon>
        <taxon>Haloarculaceae</taxon>
        <taxon>Haloarcula</taxon>
    </lineage>
</organism>
<feature type="transmembrane region" description="Helical" evidence="1">
    <location>
        <begin position="58"/>
        <end position="76"/>
    </location>
</feature>
<keyword evidence="3" id="KW-1185">Reference proteome</keyword>
<reference evidence="2" key="1">
    <citation type="submission" date="2021-06" db="EMBL/GenBank/DDBJ databases">
        <title>Halomicroarcula sp. F24A a new haloarchaeum isolated from saline soil.</title>
        <authorList>
            <person name="Duran-Viseras A."/>
            <person name="Sanchez-Porro C."/>
            <person name="Ventosa A."/>
        </authorList>
    </citation>
    <scope>NUCLEOTIDE SEQUENCE</scope>
    <source>
        <strain evidence="2">F24A</strain>
    </source>
</reference>
<evidence type="ECO:0000313" key="2">
    <source>
        <dbReference type="EMBL" id="MBX0305852.1"/>
    </source>
</evidence>